<name>A0AAQ3MP46_VIGMU</name>
<dbReference type="Gene3D" id="3.40.50.1820">
    <property type="entry name" value="alpha/beta hydrolase"/>
    <property type="match status" value="1"/>
</dbReference>
<dbReference type="GO" id="GO:0006508">
    <property type="term" value="P:proteolysis"/>
    <property type="evidence" value="ECO:0007669"/>
    <property type="project" value="InterPro"/>
</dbReference>
<dbReference type="PANTHER" id="PTHR11802:SF29">
    <property type="entry name" value="SERINE CARBOXYPEPTIDASE-LIKE 19"/>
    <property type="match status" value="1"/>
</dbReference>
<protein>
    <recommendedName>
        <fullName evidence="6">Serine carboxypeptidase-like 19</fullName>
    </recommendedName>
</protein>
<evidence type="ECO:0000256" key="2">
    <source>
        <dbReference type="ARBA" id="ARBA00022729"/>
    </source>
</evidence>
<dbReference type="Pfam" id="PF00450">
    <property type="entry name" value="Peptidase_S10"/>
    <property type="match status" value="2"/>
</dbReference>
<accession>A0AAQ3MP46</accession>
<dbReference type="GO" id="GO:0019748">
    <property type="term" value="P:secondary metabolic process"/>
    <property type="evidence" value="ECO:0007669"/>
    <property type="project" value="TreeGrafter"/>
</dbReference>
<keyword evidence="3" id="KW-0325">Glycoprotein</keyword>
<gene>
    <name evidence="4" type="ORF">V8G54_033548</name>
</gene>
<dbReference type="PANTHER" id="PTHR11802">
    <property type="entry name" value="SERINE PROTEASE FAMILY S10 SERINE CARBOXYPEPTIDASE"/>
    <property type="match status" value="1"/>
</dbReference>
<reference evidence="4 5" key="1">
    <citation type="journal article" date="2023" name="Life. Sci Alliance">
        <title>Evolutionary insights into 3D genome organization and epigenetic landscape of Vigna mungo.</title>
        <authorList>
            <person name="Junaid A."/>
            <person name="Singh B."/>
            <person name="Bhatia S."/>
        </authorList>
    </citation>
    <scope>NUCLEOTIDE SEQUENCE [LARGE SCALE GENOMIC DNA]</scope>
    <source>
        <strain evidence="4">Urdbean</strain>
    </source>
</reference>
<keyword evidence="5" id="KW-1185">Reference proteome</keyword>
<dbReference type="InterPro" id="IPR029058">
    <property type="entry name" value="AB_hydrolase_fold"/>
</dbReference>
<evidence type="ECO:0000313" key="5">
    <source>
        <dbReference type="Proteomes" id="UP001374535"/>
    </source>
</evidence>
<dbReference type="FunFam" id="3.40.50.12670:FF:000001">
    <property type="entry name" value="Carboxypeptidase"/>
    <property type="match status" value="1"/>
</dbReference>
<dbReference type="SUPFAM" id="SSF53474">
    <property type="entry name" value="alpha/beta-Hydrolases"/>
    <property type="match status" value="1"/>
</dbReference>
<dbReference type="Gene3D" id="3.40.50.12670">
    <property type="match status" value="1"/>
</dbReference>
<dbReference type="InterPro" id="IPR001563">
    <property type="entry name" value="Peptidase_S10"/>
</dbReference>
<keyword evidence="2" id="KW-0732">Signal</keyword>
<sequence length="452" mass="51466">MEMPIDKRETPLKMVNFSASYSTFSFICYRLLLPLLLLSLFFFQFAWCGSIVKFLPGFEGPLPFVLETGYVGVGESDDVQAFYYFIESENNPKEDPLMLWLTGGPGCSALSGLVLEIGPLGFKYEEYDGSLPNLFYRQHSWTKVSSIIFVDLPVFTGFTYATTESAAQRSDWMLVHQVHQFLRKWLIDHPTFLSNHVYIGGDSYSGIPIPVIVQEISQANEKGVQPWINLQGYLLGNAATTGSEYNYRIPFSHGMGLISDELYESLQKNCKGEYTKVDEKNVLCSRDMESFNKSYVYFLCGLWANDENVRTALHIRQGSIGKWRRCTFDIPHEKDIPSSFEYHVNLSRMGYRSLIYSGDHDLLVPFLATQAWVKSLNYSIVDDWRQWYTNGQVAGYTRTYSNRMTFATVKASLFCSSCCSCGSNIGGGHTAPEYKPEECLAMYSRWLSNRAL</sequence>
<evidence type="ECO:0000256" key="3">
    <source>
        <dbReference type="ARBA" id="ARBA00023180"/>
    </source>
</evidence>
<evidence type="ECO:0000256" key="1">
    <source>
        <dbReference type="ARBA" id="ARBA00009431"/>
    </source>
</evidence>
<organism evidence="4 5">
    <name type="scientific">Vigna mungo</name>
    <name type="common">Black gram</name>
    <name type="synonym">Phaseolus mungo</name>
    <dbReference type="NCBI Taxonomy" id="3915"/>
    <lineage>
        <taxon>Eukaryota</taxon>
        <taxon>Viridiplantae</taxon>
        <taxon>Streptophyta</taxon>
        <taxon>Embryophyta</taxon>
        <taxon>Tracheophyta</taxon>
        <taxon>Spermatophyta</taxon>
        <taxon>Magnoliopsida</taxon>
        <taxon>eudicotyledons</taxon>
        <taxon>Gunneridae</taxon>
        <taxon>Pentapetalae</taxon>
        <taxon>rosids</taxon>
        <taxon>fabids</taxon>
        <taxon>Fabales</taxon>
        <taxon>Fabaceae</taxon>
        <taxon>Papilionoideae</taxon>
        <taxon>50 kb inversion clade</taxon>
        <taxon>NPAAA clade</taxon>
        <taxon>indigoferoid/millettioid clade</taxon>
        <taxon>Phaseoleae</taxon>
        <taxon>Vigna</taxon>
    </lineage>
</organism>
<dbReference type="GO" id="GO:0016747">
    <property type="term" value="F:acyltransferase activity, transferring groups other than amino-acyl groups"/>
    <property type="evidence" value="ECO:0007669"/>
    <property type="project" value="TreeGrafter"/>
</dbReference>
<comment type="similarity">
    <text evidence="1">Belongs to the peptidase S10 family.</text>
</comment>
<dbReference type="PRINTS" id="PR00724">
    <property type="entry name" value="CRBOXYPTASEC"/>
</dbReference>
<dbReference type="GO" id="GO:0004185">
    <property type="term" value="F:serine-type carboxypeptidase activity"/>
    <property type="evidence" value="ECO:0007669"/>
    <property type="project" value="InterPro"/>
</dbReference>
<dbReference type="FunFam" id="3.40.50.1820:FF:000072">
    <property type="entry name" value="Serine carboxypeptidase-like 19"/>
    <property type="match status" value="1"/>
</dbReference>
<dbReference type="EMBL" id="CP144691">
    <property type="protein sequence ID" value="WVY94460.1"/>
    <property type="molecule type" value="Genomic_DNA"/>
</dbReference>
<dbReference type="AlphaFoldDB" id="A0AAQ3MP46"/>
<evidence type="ECO:0008006" key="6">
    <source>
        <dbReference type="Google" id="ProtNLM"/>
    </source>
</evidence>
<evidence type="ECO:0000313" key="4">
    <source>
        <dbReference type="EMBL" id="WVY94460.1"/>
    </source>
</evidence>
<dbReference type="Proteomes" id="UP001374535">
    <property type="component" value="Chromosome 10"/>
</dbReference>
<proteinExistence type="inferred from homology"/>